<dbReference type="GO" id="GO:0090374">
    <property type="term" value="P:oligopeptide export from mitochondrion"/>
    <property type="evidence" value="ECO:0007669"/>
    <property type="project" value="TreeGrafter"/>
</dbReference>
<accession>A0A6G1M4G5</accession>
<feature type="region of interest" description="Disordered" evidence="9">
    <location>
        <begin position="1"/>
        <end position="28"/>
    </location>
</feature>
<evidence type="ECO:0000256" key="10">
    <source>
        <dbReference type="SAM" id="Phobius"/>
    </source>
</evidence>
<proteinExistence type="inferred from homology"/>
<keyword evidence="5" id="KW-0547">Nucleotide-binding</keyword>
<evidence type="ECO:0000256" key="7">
    <source>
        <dbReference type="ARBA" id="ARBA00022989"/>
    </source>
</evidence>
<dbReference type="FunFam" id="3.40.50.300:FF:000251">
    <property type="entry name" value="ABC transporter B family member 19"/>
    <property type="match status" value="1"/>
</dbReference>
<feature type="transmembrane region" description="Helical" evidence="10">
    <location>
        <begin position="98"/>
        <end position="122"/>
    </location>
</feature>
<dbReference type="GO" id="GO:0015421">
    <property type="term" value="F:ABC-type oligopeptide transporter activity"/>
    <property type="evidence" value="ECO:0007669"/>
    <property type="project" value="TreeGrafter"/>
</dbReference>
<dbReference type="Proteomes" id="UP000483672">
    <property type="component" value="Unassembled WGS sequence"/>
</dbReference>
<feature type="compositionally biased region" description="Low complexity" evidence="9">
    <location>
        <begin position="17"/>
        <end position="28"/>
    </location>
</feature>
<feature type="transmembrane region" description="Helical" evidence="10">
    <location>
        <begin position="687"/>
        <end position="712"/>
    </location>
</feature>
<evidence type="ECO:0000256" key="9">
    <source>
        <dbReference type="SAM" id="MobiDB-lite"/>
    </source>
</evidence>
<dbReference type="PROSITE" id="PS50929">
    <property type="entry name" value="ABC_TM1F"/>
    <property type="match status" value="2"/>
</dbReference>
<evidence type="ECO:0000256" key="6">
    <source>
        <dbReference type="ARBA" id="ARBA00022840"/>
    </source>
</evidence>
<dbReference type="EMBL" id="WIPF01000100">
    <property type="protein sequence ID" value="KAF3209466.1"/>
    <property type="molecule type" value="Genomic_DNA"/>
</dbReference>
<feature type="transmembrane region" description="Helical" evidence="10">
    <location>
        <begin position="952"/>
        <end position="973"/>
    </location>
</feature>
<keyword evidence="4 10" id="KW-0812">Transmembrane</keyword>
<comment type="caution">
    <text evidence="11">The sequence shown here is derived from an EMBL/GenBank/DDBJ whole genome shotgun (WGS) entry which is preliminary data.</text>
</comment>
<dbReference type="InterPro" id="IPR036640">
    <property type="entry name" value="ABC1_TM_sf"/>
</dbReference>
<evidence type="ECO:0000256" key="1">
    <source>
        <dbReference type="ARBA" id="ARBA00004141"/>
    </source>
</evidence>
<dbReference type="InterPro" id="IPR003439">
    <property type="entry name" value="ABC_transporter-like_ATP-bd"/>
</dbReference>
<dbReference type="Pfam" id="PF00664">
    <property type="entry name" value="ABC_membrane"/>
    <property type="match status" value="2"/>
</dbReference>
<evidence type="ECO:0000256" key="8">
    <source>
        <dbReference type="ARBA" id="ARBA00023136"/>
    </source>
</evidence>
<dbReference type="SMART" id="SM00382">
    <property type="entry name" value="AAA"/>
    <property type="match status" value="2"/>
</dbReference>
<dbReference type="FunFam" id="1.20.1560.10:FF:000057">
    <property type="entry name" value="ABC multidrug transporter SitT"/>
    <property type="match status" value="1"/>
</dbReference>
<feature type="transmembrane region" description="Helical" evidence="10">
    <location>
        <begin position="313"/>
        <end position="331"/>
    </location>
</feature>
<dbReference type="GO" id="GO:0016887">
    <property type="term" value="F:ATP hydrolysis activity"/>
    <property type="evidence" value="ECO:0007669"/>
    <property type="project" value="InterPro"/>
</dbReference>
<dbReference type="PROSITE" id="PS50893">
    <property type="entry name" value="ABC_TRANSPORTER_2"/>
    <property type="match status" value="2"/>
</dbReference>
<dbReference type="GO" id="GO:0005524">
    <property type="term" value="F:ATP binding"/>
    <property type="evidence" value="ECO:0007669"/>
    <property type="project" value="UniProtKB-KW"/>
</dbReference>
<reference evidence="11 12" key="1">
    <citation type="submission" date="2019-06" db="EMBL/GenBank/DDBJ databases">
        <authorList>
            <person name="Palmer J.M."/>
        </authorList>
    </citation>
    <scope>NUCLEOTIDE SEQUENCE [LARGE SCALE GENOMIC DNA]</scope>
    <source>
        <strain evidence="11 12">TWF191</strain>
    </source>
</reference>
<dbReference type="InterPro" id="IPR011527">
    <property type="entry name" value="ABC1_TM_dom"/>
</dbReference>
<comment type="subcellular location">
    <subcellularLocation>
        <location evidence="1">Membrane</location>
        <topology evidence="1">Multi-pass membrane protein</topology>
    </subcellularLocation>
</comment>
<dbReference type="Pfam" id="PF00005">
    <property type="entry name" value="ABC_tran"/>
    <property type="match status" value="2"/>
</dbReference>
<dbReference type="InterPro" id="IPR027417">
    <property type="entry name" value="P-loop_NTPase"/>
</dbReference>
<dbReference type="SUPFAM" id="SSF52540">
    <property type="entry name" value="P-loop containing nucleoside triphosphate hydrolases"/>
    <property type="match status" value="2"/>
</dbReference>
<comment type="similarity">
    <text evidence="2">Belongs to the ABC transporter superfamily. ABCB family. Multidrug resistance exporter (TC 3.A.1.201) subfamily.</text>
</comment>
<dbReference type="PANTHER" id="PTHR43394:SF27">
    <property type="entry name" value="ATP-DEPENDENT TRANSLOCASE ABCB1-LIKE"/>
    <property type="match status" value="1"/>
</dbReference>
<dbReference type="InterPro" id="IPR003593">
    <property type="entry name" value="AAA+_ATPase"/>
</dbReference>
<feature type="transmembrane region" description="Helical" evidence="10">
    <location>
        <begin position="732"/>
        <end position="751"/>
    </location>
</feature>
<evidence type="ECO:0000313" key="11">
    <source>
        <dbReference type="EMBL" id="KAF3209466.1"/>
    </source>
</evidence>
<dbReference type="FunFam" id="3.40.50.300:FF:000913">
    <property type="entry name" value="ABC multidrug transporter SitT"/>
    <property type="match status" value="1"/>
</dbReference>
<evidence type="ECO:0000256" key="5">
    <source>
        <dbReference type="ARBA" id="ARBA00022741"/>
    </source>
</evidence>
<dbReference type="CDD" id="cd03249">
    <property type="entry name" value="ABC_MTABC3_MDL1_MDL2"/>
    <property type="match status" value="2"/>
</dbReference>
<feature type="transmembrane region" description="Helical" evidence="10">
    <location>
        <begin position="197"/>
        <end position="216"/>
    </location>
</feature>
<dbReference type="InterPro" id="IPR039421">
    <property type="entry name" value="Type_1_exporter"/>
</dbReference>
<dbReference type="GO" id="GO:0005743">
    <property type="term" value="C:mitochondrial inner membrane"/>
    <property type="evidence" value="ECO:0007669"/>
    <property type="project" value="TreeGrafter"/>
</dbReference>
<evidence type="ECO:0000313" key="12">
    <source>
        <dbReference type="Proteomes" id="UP000483672"/>
    </source>
</evidence>
<sequence>MGKEKHPPEDAAPIIVSHSSSNEPEEPSTNSYVRVFKYNDTIGWITTAIAVVCMIVAGVLLPLMNLVFGKFVNIFNDFISGHKTPEEFRSAINRHTLYFVYLFVAKFVLGYIWTTLISINAIRISRALRLHFLKQTLRQEIGFFDSSAPGSISSNINTGVNLVNQGISEKFGLTVQAATTFFAAFVVAFVAQWKLTLIVSCIVPTILIVITICVTIDSGIEKELIATWATADKLAEEVFSSIRNVHAFWAYPKLSRKFKHIVDGIKILGRKKPPIHAVMFCIQFFCIYAGYGLAFWQGIRMYHRGEIKDPGDIVTVILAVLLAAQGLIQVAPQILVVSKATAAAGELFKTIDRKSKIDSLSTEGVKPSECYGDIVFNGVDFAYPSRPNVQVLSKLSLEFPRNKTTAIVGPSGSGKSTIVGLLERWVTPLGGTITLDGNKIEDLNINWLRTNIRLVQQEPVLFNGSIFENIAYGLSGTPEARLPDDHKFKLVEEACKAAYAHEFIEKLPKGYFTQIGERGAMISGGQKQRLAIARSIISNPKVLLLDEATSALDPNSEHIVQKALNNVATGRTTVVIAHRLSTIRDADNIIVMSKGAVLEQGTHSTLIASGGAYSRLVLAQNISKSKEDQGLEPSSKLEFGRGLDTATKAPSKTGHQANNLSAATTHKNVDYNLFKCLFIIVGEQRKLWFSFTVISLAAIIAGGTYPALAVLFSRILDVFALTGDAMLKRGDFFSLMFFIMGLGNLVAYYVLGWVSATIAQEVMNSYRSEVFNNTIRQEMSFFDDPDNTTGALVSRLSTEPTCLQDLLSANIALILTITVNIISSCILAIVYGWKLGLVLTFGALPLLVASGYIRIRLEYKLDEDTASRFANSAGIATEAVLAIRTVASLAIEDDILAKYEKSLRSIARTSVRSLAQTMFWYSLSQSISFLAMALGFWYGGRLISYEEYTSQQFYTVFIAIIFSGEAGASLFTYTSSITQAQGAANYVFNLRRQVSNDMKDEYPPRDKENTGGPAEVEFKELEFSYPRRPEIKVLKEISHKIHAGQFVAFVGASGCGKTTMINLLERFYEPSSGILYLGGLDSSLIHLGEYRRHIALVQQEPVLYQGSLRENISLGVEDSMDGDITITDEQILEACRQANIDTFIGTLPEGLSTQCGSQGLQFSGGQRQRIAIARALIRQPRLLLLDEATSSLDTESEKVVQEALDSVAKSEGSEGRNRTTVAVAHRLSTIKNADMICVFSQGRIVEVGTHDELVEEQGIYYQMCLGQSLDS</sequence>
<feature type="transmembrane region" description="Helical" evidence="10">
    <location>
        <begin position="275"/>
        <end position="293"/>
    </location>
</feature>
<keyword evidence="8 10" id="KW-0472">Membrane</keyword>
<organism evidence="11 12">
    <name type="scientific">Orbilia oligospora</name>
    <name type="common">Nematode-trapping fungus</name>
    <name type="synonym">Arthrobotrys oligospora</name>
    <dbReference type="NCBI Taxonomy" id="2813651"/>
    <lineage>
        <taxon>Eukaryota</taxon>
        <taxon>Fungi</taxon>
        <taxon>Dikarya</taxon>
        <taxon>Ascomycota</taxon>
        <taxon>Pezizomycotina</taxon>
        <taxon>Orbiliomycetes</taxon>
        <taxon>Orbiliales</taxon>
        <taxon>Orbiliaceae</taxon>
        <taxon>Orbilia</taxon>
    </lineage>
</organism>
<keyword evidence="6" id="KW-0067">ATP-binding</keyword>
<protein>
    <submittedName>
        <fullName evidence="11">Uncharacterized protein</fullName>
    </submittedName>
</protein>
<feature type="transmembrane region" description="Helical" evidence="10">
    <location>
        <begin position="171"/>
        <end position="191"/>
    </location>
</feature>
<feature type="transmembrane region" description="Helical" evidence="10">
    <location>
        <begin position="837"/>
        <end position="855"/>
    </location>
</feature>
<dbReference type="InterPro" id="IPR017871">
    <property type="entry name" value="ABC_transporter-like_CS"/>
</dbReference>
<dbReference type="PROSITE" id="PS00211">
    <property type="entry name" value="ABC_TRANSPORTER_1"/>
    <property type="match status" value="2"/>
</dbReference>
<gene>
    <name evidence="11" type="ORF">TWF191_000379</name>
</gene>
<dbReference type="AlphaFoldDB" id="A0A6G1M4G5"/>
<feature type="transmembrane region" description="Helical" evidence="10">
    <location>
        <begin position="918"/>
        <end position="940"/>
    </location>
</feature>
<dbReference type="CDD" id="cd18577">
    <property type="entry name" value="ABC_6TM_Pgp_ABCB1_D1_like"/>
    <property type="match status" value="1"/>
</dbReference>
<feature type="transmembrane region" description="Helical" evidence="10">
    <location>
        <begin position="811"/>
        <end position="831"/>
    </location>
</feature>
<dbReference type="PANTHER" id="PTHR43394">
    <property type="entry name" value="ATP-DEPENDENT PERMEASE MDL1, MITOCHONDRIAL"/>
    <property type="match status" value="1"/>
</dbReference>
<feature type="transmembrane region" description="Helical" evidence="10">
    <location>
        <begin position="42"/>
        <end position="68"/>
    </location>
</feature>
<dbReference type="CDD" id="cd18578">
    <property type="entry name" value="ABC_6TM_Pgp_ABCB1_D2_like"/>
    <property type="match status" value="1"/>
</dbReference>
<dbReference type="Gene3D" id="3.40.50.300">
    <property type="entry name" value="P-loop containing nucleotide triphosphate hydrolases"/>
    <property type="match status" value="2"/>
</dbReference>
<dbReference type="SUPFAM" id="SSF90123">
    <property type="entry name" value="ABC transporter transmembrane region"/>
    <property type="match status" value="2"/>
</dbReference>
<evidence type="ECO:0000256" key="3">
    <source>
        <dbReference type="ARBA" id="ARBA00022448"/>
    </source>
</evidence>
<dbReference type="Gene3D" id="1.20.1560.10">
    <property type="entry name" value="ABC transporter type 1, transmembrane domain"/>
    <property type="match status" value="1"/>
</dbReference>
<keyword evidence="3" id="KW-0813">Transport</keyword>
<evidence type="ECO:0000256" key="2">
    <source>
        <dbReference type="ARBA" id="ARBA00007577"/>
    </source>
</evidence>
<keyword evidence="7 10" id="KW-1133">Transmembrane helix</keyword>
<evidence type="ECO:0000256" key="4">
    <source>
        <dbReference type="ARBA" id="ARBA00022692"/>
    </source>
</evidence>
<name>A0A6G1M4G5_ORBOL</name>